<protein>
    <recommendedName>
        <fullName evidence="4">Aspartate carbamoyltransferase</fullName>
    </recommendedName>
</protein>
<evidence type="ECO:0008006" key="4">
    <source>
        <dbReference type="Google" id="ProtNLM"/>
    </source>
</evidence>
<organism evidence="2 3">
    <name type="scientific">Candidatus Methylocalor cossyra</name>
    <dbReference type="NCBI Taxonomy" id="3108543"/>
    <lineage>
        <taxon>Bacteria</taxon>
        <taxon>Pseudomonadati</taxon>
        <taxon>Pseudomonadota</taxon>
        <taxon>Gammaproteobacteria</taxon>
        <taxon>Methylococcales</taxon>
        <taxon>Methylococcaceae</taxon>
        <taxon>Candidatus Methylocalor</taxon>
    </lineage>
</organism>
<keyword evidence="3" id="KW-1185">Reference proteome</keyword>
<accession>A0ABP1C7G3</accession>
<evidence type="ECO:0000313" key="2">
    <source>
        <dbReference type="EMBL" id="CAL1240177.1"/>
    </source>
</evidence>
<feature type="chain" id="PRO_5046610272" description="Aspartate carbamoyltransferase" evidence="1">
    <location>
        <begin position="21"/>
        <end position="170"/>
    </location>
</feature>
<dbReference type="RefSeq" id="WP_348759680.1">
    <property type="nucleotide sequence ID" value="NZ_OZ026884.1"/>
</dbReference>
<dbReference type="EMBL" id="OZ026884">
    <property type="protein sequence ID" value="CAL1240177.1"/>
    <property type="molecule type" value="Genomic_DNA"/>
</dbReference>
<sequence>MKASVWISALTWLATVPTSALEPADDARLDAVTERGRQVMPFDLEKTTHVFTKTALGGRQRVLAKNPADGEQVQRIRAHLAQLAEALSRGDFSWPERIHGADMPGLAALRGAQPGQIEYRYQALPDGAQIDYVTGDAGLIEAIHRYFEAQLHDHARHALPGHEQHRIPEK</sequence>
<evidence type="ECO:0000313" key="3">
    <source>
        <dbReference type="Proteomes" id="UP001497493"/>
    </source>
</evidence>
<reference evidence="2 3" key="1">
    <citation type="submission" date="2024-04" db="EMBL/GenBank/DDBJ databases">
        <authorList>
            <person name="Cremers G."/>
        </authorList>
    </citation>
    <scope>NUCLEOTIDE SEQUENCE [LARGE SCALE GENOMIC DNA]</scope>
    <source>
        <strain evidence="2">MeCH1-AG</strain>
    </source>
</reference>
<name>A0ABP1C7G3_9GAMM</name>
<keyword evidence="1" id="KW-0732">Signal</keyword>
<feature type="signal peptide" evidence="1">
    <location>
        <begin position="1"/>
        <end position="20"/>
    </location>
</feature>
<evidence type="ECO:0000256" key="1">
    <source>
        <dbReference type="SAM" id="SignalP"/>
    </source>
</evidence>
<proteinExistence type="predicted"/>
<dbReference type="Proteomes" id="UP001497493">
    <property type="component" value="Chromosome"/>
</dbReference>
<gene>
    <name evidence="2" type="ORF">MECH1_V1_1401</name>
</gene>